<sequence>MSEGYAIIMTESTATPLNDIATAEEAAIAALVAERIGSLRREKKLSFDGLSQLAGVSKGTLVQIEQQRANPSISTLCRLAAALEVSVADLVAPPGIGAQAVTLVNRAQARRLWAGPEGGAAVLLAGTTGPDMLEIWDWVLMPGERFEAAVHGRGTRELLHVTEGSLVLEVDGANHLIAAGMSAIALTDRPHAYANLTNELVRFSMTVHEPPRE</sequence>
<keyword evidence="3" id="KW-0804">Transcription</keyword>
<dbReference type="Pfam" id="PF01381">
    <property type="entry name" value="HTH_3"/>
    <property type="match status" value="1"/>
</dbReference>
<dbReference type="GO" id="GO:0003677">
    <property type="term" value="F:DNA binding"/>
    <property type="evidence" value="ECO:0007669"/>
    <property type="project" value="UniProtKB-KW"/>
</dbReference>
<keyword evidence="2" id="KW-0238">DNA-binding</keyword>
<name>A0AA45W2U5_9RHOB</name>
<feature type="domain" description="HTH cro/C1-type" evidence="4">
    <location>
        <begin position="36"/>
        <end position="90"/>
    </location>
</feature>
<dbReference type="PANTHER" id="PTHR46797">
    <property type="entry name" value="HTH-TYPE TRANSCRIPTIONAL REGULATOR"/>
    <property type="match status" value="1"/>
</dbReference>
<dbReference type="GO" id="GO:0005829">
    <property type="term" value="C:cytosol"/>
    <property type="evidence" value="ECO:0007669"/>
    <property type="project" value="TreeGrafter"/>
</dbReference>
<dbReference type="PROSITE" id="PS50943">
    <property type="entry name" value="HTH_CROC1"/>
    <property type="match status" value="1"/>
</dbReference>
<dbReference type="Pfam" id="PF07883">
    <property type="entry name" value="Cupin_2"/>
    <property type="match status" value="1"/>
</dbReference>
<dbReference type="GO" id="GO:0003700">
    <property type="term" value="F:DNA-binding transcription factor activity"/>
    <property type="evidence" value="ECO:0007669"/>
    <property type="project" value="TreeGrafter"/>
</dbReference>
<dbReference type="InterPro" id="IPR014710">
    <property type="entry name" value="RmlC-like_jellyroll"/>
</dbReference>
<proteinExistence type="predicted"/>
<evidence type="ECO:0000256" key="3">
    <source>
        <dbReference type="ARBA" id="ARBA00023163"/>
    </source>
</evidence>
<protein>
    <submittedName>
        <fullName evidence="5">Transcriptional regulator, XRE family with cupin sensor</fullName>
    </submittedName>
</protein>
<dbReference type="Proteomes" id="UP000186216">
    <property type="component" value="Unassembled WGS sequence"/>
</dbReference>
<dbReference type="CDD" id="cd02209">
    <property type="entry name" value="cupin_XRE_C"/>
    <property type="match status" value="1"/>
</dbReference>
<dbReference type="InterPro" id="IPR011051">
    <property type="entry name" value="RmlC_Cupin_sf"/>
</dbReference>
<comment type="caution">
    <text evidence="5">The sequence shown here is derived from an EMBL/GenBank/DDBJ whole genome shotgun (WGS) entry which is preliminary data.</text>
</comment>
<dbReference type="AlphaFoldDB" id="A0AA45W2U5"/>
<dbReference type="Gene3D" id="2.60.120.10">
    <property type="entry name" value="Jelly Rolls"/>
    <property type="match status" value="1"/>
</dbReference>
<evidence type="ECO:0000256" key="1">
    <source>
        <dbReference type="ARBA" id="ARBA00023015"/>
    </source>
</evidence>
<dbReference type="SUPFAM" id="SSF47413">
    <property type="entry name" value="lambda repressor-like DNA-binding domains"/>
    <property type="match status" value="1"/>
</dbReference>
<dbReference type="SMART" id="SM00530">
    <property type="entry name" value="HTH_XRE"/>
    <property type="match status" value="1"/>
</dbReference>
<dbReference type="Gene3D" id="1.10.260.40">
    <property type="entry name" value="lambda repressor-like DNA-binding domains"/>
    <property type="match status" value="1"/>
</dbReference>
<dbReference type="EMBL" id="FTOU01000003">
    <property type="protein sequence ID" value="SIS70715.1"/>
    <property type="molecule type" value="Genomic_DNA"/>
</dbReference>
<gene>
    <name evidence="5" type="ORF">SAMN05421772_103139</name>
</gene>
<dbReference type="CDD" id="cd00093">
    <property type="entry name" value="HTH_XRE"/>
    <property type="match status" value="1"/>
</dbReference>
<organism evidence="5 6">
    <name type="scientific">Paracoccus saliphilus</name>
    <dbReference type="NCBI Taxonomy" id="405559"/>
    <lineage>
        <taxon>Bacteria</taxon>
        <taxon>Pseudomonadati</taxon>
        <taxon>Pseudomonadota</taxon>
        <taxon>Alphaproteobacteria</taxon>
        <taxon>Rhodobacterales</taxon>
        <taxon>Paracoccaceae</taxon>
        <taxon>Paracoccus</taxon>
    </lineage>
</organism>
<dbReference type="InterPro" id="IPR013096">
    <property type="entry name" value="Cupin_2"/>
</dbReference>
<reference evidence="5 6" key="1">
    <citation type="submission" date="2017-01" db="EMBL/GenBank/DDBJ databases">
        <authorList>
            <person name="Varghese N."/>
            <person name="Submissions S."/>
        </authorList>
    </citation>
    <scope>NUCLEOTIDE SEQUENCE [LARGE SCALE GENOMIC DNA]</scope>
    <source>
        <strain evidence="5 6">DSM 18447</strain>
    </source>
</reference>
<evidence type="ECO:0000259" key="4">
    <source>
        <dbReference type="PROSITE" id="PS50943"/>
    </source>
</evidence>
<evidence type="ECO:0000313" key="5">
    <source>
        <dbReference type="EMBL" id="SIS70715.1"/>
    </source>
</evidence>
<dbReference type="InterPro" id="IPR001387">
    <property type="entry name" value="Cro/C1-type_HTH"/>
</dbReference>
<dbReference type="PANTHER" id="PTHR46797:SF23">
    <property type="entry name" value="HTH-TYPE TRANSCRIPTIONAL REGULATOR SUTR"/>
    <property type="match status" value="1"/>
</dbReference>
<evidence type="ECO:0000313" key="6">
    <source>
        <dbReference type="Proteomes" id="UP000186216"/>
    </source>
</evidence>
<dbReference type="InterPro" id="IPR010982">
    <property type="entry name" value="Lambda_DNA-bd_dom_sf"/>
</dbReference>
<keyword evidence="1" id="KW-0805">Transcription regulation</keyword>
<evidence type="ECO:0000256" key="2">
    <source>
        <dbReference type="ARBA" id="ARBA00023125"/>
    </source>
</evidence>
<dbReference type="SUPFAM" id="SSF51182">
    <property type="entry name" value="RmlC-like cupins"/>
    <property type="match status" value="1"/>
</dbReference>
<accession>A0AA45W2U5</accession>
<dbReference type="InterPro" id="IPR050807">
    <property type="entry name" value="TransReg_Diox_bact_type"/>
</dbReference>